<evidence type="ECO:0000256" key="2">
    <source>
        <dbReference type="ARBA" id="ARBA00022448"/>
    </source>
</evidence>
<evidence type="ECO:0000259" key="8">
    <source>
        <dbReference type="PROSITE" id="PS50928"/>
    </source>
</evidence>
<keyword evidence="2 7" id="KW-0813">Transport</keyword>
<dbReference type="Pfam" id="PF00528">
    <property type="entry name" value="BPD_transp_1"/>
    <property type="match status" value="1"/>
</dbReference>
<dbReference type="PROSITE" id="PS50928">
    <property type="entry name" value="ABC_TM1"/>
    <property type="match status" value="1"/>
</dbReference>
<evidence type="ECO:0000313" key="9">
    <source>
        <dbReference type="EMBL" id="HGI31298.1"/>
    </source>
</evidence>
<evidence type="ECO:0000256" key="6">
    <source>
        <dbReference type="ARBA" id="ARBA00023136"/>
    </source>
</evidence>
<evidence type="ECO:0000256" key="1">
    <source>
        <dbReference type="ARBA" id="ARBA00004651"/>
    </source>
</evidence>
<dbReference type="Gene3D" id="1.10.3720.10">
    <property type="entry name" value="MetI-like"/>
    <property type="match status" value="1"/>
</dbReference>
<keyword evidence="5 7" id="KW-1133">Transmembrane helix</keyword>
<comment type="similarity">
    <text evidence="7">Belongs to the binding-protein-dependent transport system permease family.</text>
</comment>
<dbReference type="PANTHER" id="PTHR30193:SF37">
    <property type="entry name" value="INNER MEMBRANE ABC TRANSPORTER PERMEASE PROTEIN YCJO"/>
    <property type="match status" value="1"/>
</dbReference>
<feature type="transmembrane region" description="Helical" evidence="7">
    <location>
        <begin position="203"/>
        <end position="227"/>
    </location>
</feature>
<accession>A0A7V3YHP4</accession>
<dbReference type="GO" id="GO:0055085">
    <property type="term" value="P:transmembrane transport"/>
    <property type="evidence" value="ECO:0007669"/>
    <property type="project" value="InterPro"/>
</dbReference>
<dbReference type="InterPro" id="IPR035906">
    <property type="entry name" value="MetI-like_sf"/>
</dbReference>
<feature type="transmembrane region" description="Helical" evidence="7">
    <location>
        <begin position="263"/>
        <end position="287"/>
    </location>
</feature>
<comment type="subcellular location">
    <subcellularLocation>
        <location evidence="1 7">Cell membrane</location>
        <topology evidence="1 7">Multi-pass membrane protein</topology>
    </subcellularLocation>
</comment>
<evidence type="ECO:0000256" key="4">
    <source>
        <dbReference type="ARBA" id="ARBA00022692"/>
    </source>
</evidence>
<protein>
    <submittedName>
        <fullName evidence="9">Sugar ABC transporter permease</fullName>
    </submittedName>
</protein>
<dbReference type="PANTHER" id="PTHR30193">
    <property type="entry name" value="ABC TRANSPORTER PERMEASE PROTEIN"/>
    <property type="match status" value="1"/>
</dbReference>
<sequence>MRTFGISRKRLYYALVLILPALVLRLFTSLYPVVYTVYLAFFKVNPIIGVHTYAGLANFQKMVSDLVVRESVFFTVFFTFLSIAFQTSLGLLVALLLNKRFTLRYFARTINLIPWAIPMIVVALGFRWMFDSEYGIITDLIARIIGFRFAWLIHPWGARWAIVLANVWKNTPFVAILFLAGLQSIPLELYEAARVDGASSWHCFRYITIPFLAPVVMTTVLFFTVWYLATFDIVYGMTGGGPGFSTAIMSYKIYQETFSHMNFGYASALSILLFFLVGILGIVFLLLSRRVEILL</sequence>
<feature type="transmembrane region" description="Helical" evidence="7">
    <location>
        <begin position="12"/>
        <end position="34"/>
    </location>
</feature>
<dbReference type="GO" id="GO:0005886">
    <property type="term" value="C:plasma membrane"/>
    <property type="evidence" value="ECO:0007669"/>
    <property type="project" value="UniProtKB-SubCell"/>
</dbReference>
<evidence type="ECO:0000256" key="7">
    <source>
        <dbReference type="RuleBase" id="RU363032"/>
    </source>
</evidence>
<dbReference type="InterPro" id="IPR000515">
    <property type="entry name" value="MetI-like"/>
</dbReference>
<dbReference type="InterPro" id="IPR051393">
    <property type="entry name" value="ABC_transporter_permease"/>
</dbReference>
<evidence type="ECO:0000256" key="3">
    <source>
        <dbReference type="ARBA" id="ARBA00022475"/>
    </source>
</evidence>
<comment type="caution">
    <text evidence="9">The sequence shown here is derived from an EMBL/GenBank/DDBJ whole genome shotgun (WGS) entry which is preliminary data.</text>
</comment>
<organism evidence="9">
    <name type="scientific">Candidatus Caldatribacterium californiense</name>
    <dbReference type="NCBI Taxonomy" id="1454726"/>
    <lineage>
        <taxon>Bacteria</taxon>
        <taxon>Pseudomonadati</taxon>
        <taxon>Atribacterota</taxon>
        <taxon>Atribacteria</taxon>
        <taxon>Atribacterales</taxon>
        <taxon>Candidatus Caldatribacteriaceae</taxon>
        <taxon>Candidatus Caldatribacterium</taxon>
    </lineage>
</organism>
<keyword evidence="4 7" id="KW-0812">Transmembrane</keyword>
<dbReference type="AlphaFoldDB" id="A0A7V3YHP4"/>
<keyword evidence="6 7" id="KW-0472">Membrane</keyword>
<dbReference type="CDD" id="cd06261">
    <property type="entry name" value="TM_PBP2"/>
    <property type="match status" value="1"/>
</dbReference>
<feature type="transmembrane region" description="Helical" evidence="7">
    <location>
        <begin position="72"/>
        <end position="97"/>
    </location>
</feature>
<gene>
    <name evidence="9" type="ORF">ENV30_08355</name>
</gene>
<dbReference type="EMBL" id="DTFV01000119">
    <property type="protein sequence ID" value="HGI31298.1"/>
    <property type="molecule type" value="Genomic_DNA"/>
</dbReference>
<reference evidence="9" key="1">
    <citation type="journal article" date="2020" name="mSystems">
        <title>Genome- and Community-Level Interaction Insights into Carbon Utilization and Element Cycling Functions of Hydrothermarchaeota in Hydrothermal Sediment.</title>
        <authorList>
            <person name="Zhou Z."/>
            <person name="Liu Y."/>
            <person name="Xu W."/>
            <person name="Pan J."/>
            <person name="Luo Z.H."/>
            <person name="Li M."/>
        </authorList>
    </citation>
    <scope>NUCLEOTIDE SEQUENCE [LARGE SCALE GENOMIC DNA]</scope>
    <source>
        <strain evidence="9">SpSt-747</strain>
    </source>
</reference>
<feature type="transmembrane region" description="Helical" evidence="7">
    <location>
        <begin position="233"/>
        <end position="251"/>
    </location>
</feature>
<feature type="domain" description="ABC transmembrane type-1" evidence="8">
    <location>
        <begin position="72"/>
        <end position="284"/>
    </location>
</feature>
<dbReference type="SUPFAM" id="SSF161098">
    <property type="entry name" value="MetI-like"/>
    <property type="match status" value="1"/>
</dbReference>
<name>A0A7V3YHP4_9BACT</name>
<evidence type="ECO:0000256" key="5">
    <source>
        <dbReference type="ARBA" id="ARBA00022989"/>
    </source>
</evidence>
<feature type="transmembrane region" description="Helical" evidence="7">
    <location>
        <begin position="109"/>
        <end position="130"/>
    </location>
</feature>
<proteinExistence type="inferred from homology"/>
<keyword evidence="3" id="KW-1003">Cell membrane</keyword>
<feature type="transmembrane region" description="Helical" evidence="7">
    <location>
        <begin position="160"/>
        <end position="182"/>
    </location>
</feature>